<dbReference type="AlphaFoldDB" id="A0A2I0IAI5"/>
<sequence>MGHPPELEYGRAGRWSPWLLGKMGLQAGYCISKSGRGECHHGRGQSLAMESLGQGFGLCTVIWSHRENRRSYSGR</sequence>
<protein>
    <submittedName>
        <fullName evidence="1">Uncharacterized protein</fullName>
    </submittedName>
</protein>
<evidence type="ECO:0000313" key="2">
    <source>
        <dbReference type="Proteomes" id="UP000233551"/>
    </source>
</evidence>
<comment type="caution">
    <text evidence="1">The sequence shown here is derived from an EMBL/GenBank/DDBJ whole genome shotgun (WGS) entry which is preliminary data.</text>
</comment>
<reference evidence="1 2" key="1">
    <citation type="submission" date="2017-11" db="EMBL/GenBank/DDBJ databases">
        <title>De-novo sequencing of pomegranate (Punica granatum L.) genome.</title>
        <authorList>
            <person name="Akparov Z."/>
            <person name="Amiraslanov A."/>
            <person name="Hajiyeva S."/>
            <person name="Abbasov M."/>
            <person name="Kaur K."/>
            <person name="Hamwieh A."/>
            <person name="Solovyev V."/>
            <person name="Salamov A."/>
            <person name="Braich B."/>
            <person name="Kosarev P."/>
            <person name="Mahmoud A."/>
            <person name="Hajiyev E."/>
            <person name="Babayeva S."/>
            <person name="Izzatullayeva V."/>
            <person name="Mammadov A."/>
            <person name="Mammadov A."/>
            <person name="Sharifova S."/>
            <person name="Ojaghi J."/>
            <person name="Eynullazada K."/>
            <person name="Bayramov B."/>
            <person name="Abdulazimova A."/>
            <person name="Shahmuradov I."/>
        </authorList>
    </citation>
    <scope>NUCLEOTIDE SEQUENCE [LARGE SCALE GENOMIC DNA]</scope>
    <source>
        <strain evidence="2">cv. AG2017</strain>
        <tissue evidence="1">Leaf</tissue>
    </source>
</reference>
<name>A0A2I0IAI5_PUNGR</name>
<evidence type="ECO:0000313" key="1">
    <source>
        <dbReference type="EMBL" id="PKI40793.1"/>
    </source>
</evidence>
<organism evidence="1 2">
    <name type="scientific">Punica granatum</name>
    <name type="common">Pomegranate</name>
    <dbReference type="NCBI Taxonomy" id="22663"/>
    <lineage>
        <taxon>Eukaryota</taxon>
        <taxon>Viridiplantae</taxon>
        <taxon>Streptophyta</taxon>
        <taxon>Embryophyta</taxon>
        <taxon>Tracheophyta</taxon>
        <taxon>Spermatophyta</taxon>
        <taxon>Magnoliopsida</taxon>
        <taxon>eudicotyledons</taxon>
        <taxon>Gunneridae</taxon>
        <taxon>Pentapetalae</taxon>
        <taxon>rosids</taxon>
        <taxon>malvids</taxon>
        <taxon>Myrtales</taxon>
        <taxon>Lythraceae</taxon>
        <taxon>Punica</taxon>
    </lineage>
</organism>
<accession>A0A2I0IAI5</accession>
<keyword evidence="2" id="KW-1185">Reference proteome</keyword>
<dbReference type="EMBL" id="PGOL01003489">
    <property type="protein sequence ID" value="PKI40793.1"/>
    <property type="molecule type" value="Genomic_DNA"/>
</dbReference>
<dbReference type="Proteomes" id="UP000233551">
    <property type="component" value="Unassembled WGS sequence"/>
</dbReference>
<proteinExistence type="predicted"/>
<gene>
    <name evidence="1" type="ORF">CRG98_038804</name>
</gene>